<dbReference type="CDD" id="cd13363">
    <property type="entry name" value="PH_PLC_delta"/>
    <property type="match status" value="1"/>
</dbReference>
<proteinExistence type="predicted"/>
<dbReference type="SMART" id="SM00233">
    <property type="entry name" value="PH"/>
    <property type="match status" value="1"/>
</dbReference>
<dbReference type="Pfam" id="PF00387">
    <property type="entry name" value="PI-PLC-Y"/>
    <property type="match status" value="1"/>
</dbReference>
<keyword evidence="3" id="KW-0479">Metal-binding</keyword>
<dbReference type="SUPFAM" id="SSF50729">
    <property type="entry name" value="PH domain-like"/>
    <property type="match status" value="1"/>
</dbReference>
<evidence type="ECO:0000313" key="15">
    <source>
        <dbReference type="Proteomes" id="UP001623349"/>
    </source>
</evidence>
<evidence type="ECO:0000256" key="3">
    <source>
        <dbReference type="ARBA" id="ARBA00022723"/>
    </source>
</evidence>
<dbReference type="SUPFAM" id="SSF51695">
    <property type="entry name" value="PLC-like phosphodiesterases"/>
    <property type="match status" value="1"/>
</dbReference>
<comment type="catalytic activity">
    <reaction evidence="8">
        <text>a 1,2-diacyl-sn-glycero-3-phospho-(1D-myo-inositol-4,5-bisphosphate) + H2O = 1D-myo-inositol 1,4,5-trisphosphate + a 1,2-diacyl-sn-glycerol + H(+)</text>
        <dbReference type="Rhea" id="RHEA:33179"/>
        <dbReference type="ChEBI" id="CHEBI:15377"/>
        <dbReference type="ChEBI" id="CHEBI:15378"/>
        <dbReference type="ChEBI" id="CHEBI:17815"/>
        <dbReference type="ChEBI" id="CHEBI:58456"/>
        <dbReference type="ChEBI" id="CHEBI:203600"/>
        <dbReference type="EC" id="3.1.4.11"/>
    </reaction>
    <physiologicalReaction direction="left-to-right" evidence="8">
        <dbReference type="Rhea" id="RHEA:33180"/>
    </physiologicalReaction>
</comment>
<feature type="domain" description="C2" evidence="11">
    <location>
        <begin position="638"/>
        <end position="766"/>
    </location>
</feature>
<dbReference type="SUPFAM" id="SSF47473">
    <property type="entry name" value="EF-hand"/>
    <property type="match status" value="1"/>
</dbReference>
<keyword evidence="4" id="KW-0106">Calcium</keyword>
<dbReference type="InterPro" id="IPR011992">
    <property type="entry name" value="EF-hand-dom_pair"/>
</dbReference>
<gene>
    <name evidence="14" type="ORF">APTSU1_001002900</name>
</gene>
<dbReference type="Proteomes" id="UP001623349">
    <property type="component" value="Unassembled WGS sequence"/>
</dbReference>
<dbReference type="CDD" id="cd00275">
    <property type="entry name" value="C2_PLC_like"/>
    <property type="match status" value="1"/>
</dbReference>
<evidence type="ECO:0000256" key="1">
    <source>
        <dbReference type="ARBA" id="ARBA00001913"/>
    </source>
</evidence>
<dbReference type="PROSITE" id="PS50003">
    <property type="entry name" value="PH_DOMAIN"/>
    <property type="match status" value="1"/>
</dbReference>
<evidence type="ECO:0000256" key="8">
    <source>
        <dbReference type="ARBA" id="ARBA00023674"/>
    </source>
</evidence>
<evidence type="ECO:0000256" key="7">
    <source>
        <dbReference type="ARBA" id="ARBA00023224"/>
    </source>
</evidence>
<dbReference type="InterPro" id="IPR046975">
    <property type="entry name" value="PLC-delta1_EF"/>
</dbReference>
<evidence type="ECO:0000259" key="13">
    <source>
        <dbReference type="PROSITE" id="PS50222"/>
    </source>
</evidence>
<dbReference type="EMBL" id="BAAFST010000009">
    <property type="protein sequence ID" value="GAB1294796.1"/>
    <property type="molecule type" value="Genomic_DNA"/>
</dbReference>
<dbReference type="SMART" id="SM00148">
    <property type="entry name" value="PLCXc"/>
    <property type="match status" value="1"/>
</dbReference>
<keyword evidence="15" id="KW-1185">Reference proteome</keyword>
<dbReference type="Gene3D" id="3.20.20.190">
    <property type="entry name" value="Phosphatidylinositol (PI) phosphodiesterase"/>
    <property type="match status" value="2"/>
</dbReference>
<dbReference type="PROSITE" id="PS00018">
    <property type="entry name" value="EF_HAND_1"/>
    <property type="match status" value="2"/>
</dbReference>
<dbReference type="InterPro" id="IPR000008">
    <property type="entry name" value="C2_dom"/>
</dbReference>
<dbReference type="InterPro" id="IPR017946">
    <property type="entry name" value="PLC-like_Pdiesterase_TIM-brl"/>
</dbReference>
<keyword evidence="6 9" id="KW-0443">Lipid metabolism</keyword>
<dbReference type="InterPro" id="IPR011993">
    <property type="entry name" value="PH-like_dom_sf"/>
</dbReference>
<keyword evidence="5 9" id="KW-0442">Lipid degradation</keyword>
<dbReference type="EC" id="3.1.4.11" evidence="2 9"/>
<dbReference type="InterPro" id="IPR001711">
    <property type="entry name" value="PLipase_C_Pinositol-sp_Y"/>
</dbReference>
<dbReference type="InterPro" id="IPR018247">
    <property type="entry name" value="EF_Hand_1_Ca_BS"/>
</dbReference>
<dbReference type="SMART" id="SM00054">
    <property type="entry name" value="EFh"/>
    <property type="match status" value="2"/>
</dbReference>
<protein>
    <recommendedName>
        <fullName evidence="2 9">Phosphoinositide phospholipase C</fullName>
        <ecNumber evidence="2 9">3.1.4.11</ecNumber>
    </recommendedName>
</protein>
<dbReference type="Gene3D" id="2.60.40.150">
    <property type="entry name" value="C2 domain"/>
    <property type="match status" value="1"/>
</dbReference>
<dbReference type="Pfam" id="PF09279">
    <property type="entry name" value="EF-hand_like"/>
    <property type="match status" value="1"/>
</dbReference>
<dbReference type="Pfam" id="PF00388">
    <property type="entry name" value="PI-PLC-X"/>
    <property type="match status" value="1"/>
</dbReference>
<reference evidence="14 15" key="1">
    <citation type="submission" date="2024-08" db="EMBL/GenBank/DDBJ databases">
        <title>The draft genome of Apodemus speciosus.</title>
        <authorList>
            <person name="Nabeshima K."/>
            <person name="Suzuki S."/>
            <person name="Onuma M."/>
        </authorList>
    </citation>
    <scope>NUCLEOTIDE SEQUENCE [LARGE SCALE GENOMIC DNA]</scope>
    <source>
        <strain evidence="14">IB14-021</strain>
    </source>
</reference>
<dbReference type="InterPro" id="IPR002048">
    <property type="entry name" value="EF_hand_dom"/>
</dbReference>
<dbReference type="CDD" id="cd08593">
    <property type="entry name" value="PI-PLCc_delta"/>
    <property type="match status" value="1"/>
</dbReference>
<evidence type="ECO:0000256" key="9">
    <source>
        <dbReference type="RuleBase" id="RU361133"/>
    </source>
</evidence>
<dbReference type="PROSITE" id="PS50008">
    <property type="entry name" value="PIPLC_Y_DOMAIN"/>
    <property type="match status" value="1"/>
</dbReference>
<evidence type="ECO:0000259" key="11">
    <source>
        <dbReference type="PROSITE" id="PS50004"/>
    </source>
</evidence>
<feature type="domain" description="PH" evidence="10">
    <location>
        <begin position="21"/>
        <end position="159"/>
    </location>
</feature>
<dbReference type="PANTHER" id="PTHR10336">
    <property type="entry name" value="PHOSPHOINOSITIDE-SPECIFIC PHOSPHOLIPASE C FAMILY PROTEIN"/>
    <property type="match status" value="1"/>
</dbReference>
<dbReference type="SUPFAM" id="SSF49562">
    <property type="entry name" value="C2 domain (Calcium/lipid-binding domain, CaLB)"/>
    <property type="match status" value="1"/>
</dbReference>
<feature type="domain" description="EF-hand" evidence="13">
    <location>
        <begin position="169"/>
        <end position="204"/>
    </location>
</feature>
<evidence type="ECO:0000256" key="5">
    <source>
        <dbReference type="ARBA" id="ARBA00022963"/>
    </source>
</evidence>
<dbReference type="PROSITE" id="PS50007">
    <property type="entry name" value="PIPLC_X_DOMAIN"/>
    <property type="match status" value="1"/>
</dbReference>
<keyword evidence="7" id="KW-0807">Transducer</keyword>
<dbReference type="Gene3D" id="1.10.238.10">
    <property type="entry name" value="EF-hand"/>
    <property type="match status" value="2"/>
</dbReference>
<dbReference type="PROSITE" id="PS50222">
    <property type="entry name" value="EF_HAND_2"/>
    <property type="match status" value="1"/>
</dbReference>
<dbReference type="InterPro" id="IPR001849">
    <property type="entry name" value="PH_domain"/>
</dbReference>
<organism evidence="14 15">
    <name type="scientific">Apodemus speciosus</name>
    <name type="common">Large Japanese field mouse</name>
    <dbReference type="NCBI Taxonomy" id="105296"/>
    <lineage>
        <taxon>Eukaryota</taxon>
        <taxon>Metazoa</taxon>
        <taxon>Chordata</taxon>
        <taxon>Craniata</taxon>
        <taxon>Vertebrata</taxon>
        <taxon>Euteleostomi</taxon>
        <taxon>Mammalia</taxon>
        <taxon>Eutheria</taxon>
        <taxon>Euarchontoglires</taxon>
        <taxon>Glires</taxon>
        <taxon>Rodentia</taxon>
        <taxon>Myomorpha</taxon>
        <taxon>Muroidea</taxon>
        <taxon>Muridae</taxon>
        <taxon>Murinae</taxon>
        <taxon>Apodemus</taxon>
    </lineage>
</organism>
<dbReference type="Pfam" id="PF00168">
    <property type="entry name" value="C2"/>
    <property type="match status" value="1"/>
</dbReference>
<accession>A0ABQ0F6Q9</accession>
<dbReference type="Gene3D" id="2.30.29.30">
    <property type="entry name" value="Pleckstrin-homology domain (PH domain)/Phosphotyrosine-binding domain (PTB)"/>
    <property type="match status" value="1"/>
</dbReference>
<dbReference type="CDD" id="cd16217">
    <property type="entry name" value="EFh_PI-PLCdelta1"/>
    <property type="match status" value="1"/>
</dbReference>
<dbReference type="PRINTS" id="PR00390">
    <property type="entry name" value="PHPHLIPASEC"/>
</dbReference>
<comment type="cofactor">
    <cofactor evidence="1">
        <name>Ca(2+)</name>
        <dbReference type="ChEBI" id="CHEBI:29108"/>
    </cofactor>
</comment>
<dbReference type="PROSITE" id="PS50004">
    <property type="entry name" value="C2"/>
    <property type="match status" value="1"/>
</dbReference>
<dbReference type="SMART" id="SM00239">
    <property type="entry name" value="C2"/>
    <property type="match status" value="1"/>
</dbReference>
<evidence type="ECO:0000313" key="14">
    <source>
        <dbReference type="EMBL" id="GAB1294796.1"/>
    </source>
</evidence>
<dbReference type="InterPro" id="IPR035892">
    <property type="entry name" value="C2_domain_sf"/>
</dbReference>
<evidence type="ECO:0000256" key="4">
    <source>
        <dbReference type="ARBA" id="ARBA00022837"/>
    </source>
</evidence>
<evidence type="ECO:0000259" key="10">
    <source>
        <dbReference type="PROSITE" id="PS50003"/>
    </source>
</evidence>
<dbReference type="InterPro" id="IPR015359">
    <property type="entry name" value="PLC_EF-hand-like"/>
</dbReference>
<evidence type="ECO:0000259" key="12">
    <source>
        <dbReference type="PROSITE" id="PS50008"/>
    </source>
</evidence>
<comment type="caution">
    <text evidence="14">The sequence shown here is derived from an EMBL/GenBank/DDBJ whole genome shotgun (WGS) entry which is preliminary data.</text>
</comment>
<evidence type="ECO:0000256" key="2">
    <source>
        <dbReference type="ARBA" id="ARBA00012368"/>
    </source>
</evidence>
<dbReference type="InterPro" id="IPR028391">
    <property type="entry name" value="PLC-delta1_cat"/>
</dbReference>
<name>A0ABQ0F6Q9_APOSI</name>
<dbReference type="InterPro" id="IPR001192">
    <property type="entry name" value="PI-PLC_fam"/>
</dbReference>
<keyword evidence="9" id="KW-0378">Hydrolase</keyword>
<sequence length="785" mass="88972">MDSGRDFLTLHGLQDDPDLQALLKGSQLLKVKSSSWRRERFYKLQEDCKTIWQESRKVMRSPESQLSLSDWTQSPETLLSQRRGLASSLPLGTLEVSIEDIQEVRMGHRTEGLEKFARDIPEDRCFSIVFKDQRNTLDLIAPSAADVQHWVQGLRKIIHHSGSMDQRQKLQHWIHSCLRKADKNKDNKMNFKELKNFLKELNIQVDDSYARKIFRECDHSQTDSLEDEEIETFYKMLTQRSEIDQAFAEAAGAAETLSVEKLVTFLQHQQREEEAGPALALSLIERYEPSETAKAQREMTKDGFLMYLLSADGSAFSLAHRRVYQDMDQPLSHYLVSSSHNTYLLEDQLTGPSSTEAYIRALCKGCRCLELDCWDGPNQEPVIYHGYTFTSKILFCDTLRAIRDYAFKASPYPVILSLENHCSLEQQRVMAHHLRAILGPMLLDQPLDGVTTSLPSPEQLKGKILLKGKKLGGLLPAVGENGPEATDVSDEDEAAEMEDEAVRSQVQHKAKEDKLKLVPELSDLVIYCKSVHFGGFSSPSSSEQAFYEMASFSENRALRLLQESGNSFVRHNVSHLSRIYPAGRRTDSSNYSPVEMWNGGCQIVALNFQTPGPEMDVYLGCFQDNGGCGYVLKPAFLRDPDTTFDSRALTPGPWWAPKRLRVRIISGQQLPKVNKNKNSIVDPKVIVEIHGVARDVASRQTAVITNNGFNPWWDTEFEFEVAVPDLALVRFMVEDYDSSSRNDFIGQSTIPWNSLKQGYRHVHLLSKTGDQHPSATLFVKISIQD</sequence>
<evidence type="ECO:0000256" key="6">
    <source>
        <dbReference type="ARBA" id="ARBA00023098"/>
    </source>
</evidence>
<dbReference type="SMART" id="SM00149">
    <property type="entry name" value="PLCYc"/>
    <property type="match status" value="1"/>
</dbReference>
<feature type="domain" description="PI-PLC Y-box" evidence="12">
    <location>
        <begin position="521"/>
        <end position="638"/>
    </location>
</feature>
<dbReference type="InterPro" id="IPR000909">
    <property type="entry name" value="PLipase_C_PInositol-sp_X_dom"/>
</dbReference>
<dbReference type="PANTHER" id="PTHR10336:SF210">
    <property type="entry name" value="1-PHOSPHATIDYLINOSITOL 4,5-BISPHOSPHATE PHOSPHODIESTERASE DELTA-1"/>
    <property type="match status" value="1"/>
</dbReference>